<dbReference type="Gene3D" id="3.40.50.2000">
    <property type="entry name" value="Glycogen Phosphorylase B"/>
    <property type="match status" value="2"/>
</dbReference>
<dbReference type="HAMAP" id="MF_00033">
    <property type="entry name" value="MurG"/>
    <property type="match status" value="1"/>
</dbReference>
<comment type="catalytic activity">
    <reaction evidence="10">
        <text>di-trans,octa-cis-undecaprenyl diphospho-N-acetyl-alpha-D-muramoyl-L-alanyl-D-glutamyl-meso-2,6-diaminopimeloyl-D-alanyl-D-alanine + UDP-N-acetyl-alpha-D-glucosamine = di-trans,octa-cis-undecaprenyl diphospho-[N-acetyl-alpha-D-glucosaminyl-(1-&gt;4)]-N-acetyl-alpha-D-muramoyl-L-alanyl-D-glutamyl-meso-2,6-diaminopimeloyl-D-alanyl-D-alanine + UDP + H(+)</text>
        <dbReference type="Rhea" id="RHEA:31227"/>
        <dbReference type="ChEBI" id="CHEBI:15378"/>
        <dbReference type="ChEBI" id="CHEBI:57705"/>
        <dbReference type="ChEBI" id="CHEBI:58223"/>
        <dbReference type="ChEBI" id="CHEBI:61387"/>
        <dbReference type="ChEBI" id="CHEBI:61388"/>
        <dbReference type="EC" id="2.4.1.227"/>
    </reaction>
</comment>
<evidence type="ECO:0000256" key="2">
    <source>
        <dbReference type="ARBA" id="ARBA00022618"/>
    </source>
</evidence>
<comment type="function">
    <text evidence="10">Cell wall formation. Catalyzes the transfer of a GlcNAc subunit on undecaprenyl-pyrophosphoryl-MurNAc-pentapeptide (lipid intermediate I) to form undecaprenyl-pyrophosphoryl-MurNAc-(pentapeptide)GlcNAc (lipid intermediate II).</text>
</comment>
<accession>A0A537IUJ0</accession>
<sequence length="366" mass="38770">MRVVIAGGGTGGHVYPGLAIAEALVSTRPQTEVLFVGGGGLERRVVPQAGWPFHRVAARAWPRRLSWSLPWAMLLTVAGTAQATLLLQRWRPQVVVATGGYAAAPIGAAAVVLKIPLVVQEQNLYPGAANRILARWARVISVPHERVAAHFGDKAVVTGVPVRAGALQGDRARGRQRFGLGDRQLTVLVLGGSQGARSLNAHVIEMAERLDGRAEVQILHQTGNEHEAWVRARLRSLGGSLRYVAVPFIEEMADAYACADLVVCRAGAGTLAEVTANGLPVVAVPYPYAAEGHQEANARLLESAGAAVVVLDRESNGVRLAQAVDALRADPSRLRAMAMASRRLGRPQAAREVAALVVAVAERGFS</sequence>
<evidence type="ECO:0000256" key="5">
    <source>
        <dbReference type="ARBA" id="ARBA00022960"/>
    </source>
</evidence>
<evidence type="ECO:0000256" key="8">
    <source>
        <dbReference type="ARBA" id="ARBA00023306"/>
    </source>
</evidence>
<dbReference type="AlphaFoldDB" id="A0A537IUJ0"/>
<evidence type="ECO:0000256" key="6">
    <source>
        <dbReference type="ARBA" id="ARBA00022984"/>
    </source>
</evidence>
<feature type="binding site" evidence="10">
    <location>
        <position position="249"/>
    </location>
    <ligand>
        <name>UDP-N-acetyl-alpha-D-glucosamine</name>
        <dbReference type="ChEBI" id="CHEBI:57705"/>
    </ligand>
</feature>
<dbReference type="GO" id="GO:0071555">
    <property type="term" value="P:cell wall organization"/>
    <property type="evidence" value="ECO:0007669"/>
    <property type="project" value="UniProtKB-KW"/>
</dbReference>
<dbReference type="CDD" id="cd03785">
    <property type="entry name" value="GT28_MurG"/>
    <property type="match status" value="1"/>
</dbReference>
<keyword evidence="2 10" id="KW-0132">Cell division</keyword>
<feature type="binding site" evidence="10">
    <location>
        <begin position="10"/>
        <end position="12"/>
    </location>
    <ligand>
        <name>UDP-N-acetyl-alpha-D-glucosamine</name>
        <dbReference type="ChEBI" id="CHEBI:57705"/>
    </ligand>
</feature>
<evidence type="ECO:0000313" key="13">
    <source>
        <dbReference type="EMBL" id="TMI75001.1"/>
    </source>
</evidence>
<dbReference type="InterPro" id="IPR004276">
    <property type="entry name" value="GlycoTrans_28_N"/>
</dbReference>
<keyword evidence="8 10" id="KW-0131">Cell cycle</keyword>
<evidence type="ECO:0000259" key="12">
    <source>
        <dbReference type="Pfam" id="PF04101"/>
    </source>
</evidence>
<dbReference type="GO" id="GO:0005975">
    <property type="term" value="P:carbohydrate metabolic process"/>
    <property type="evidence" value="ECO:0007669"/>
    <property type="project" value="InterPro"/>
</dbReference>
<evidence type="ECO:0000313" key="14">
    <source>
        <dbReference type="Proteomes" id="UP000318834"/>
    </source>
</evidence>
<name>A0A537IUJ0_9BACT</name>
<comment type="similarity">
    <text evidence="10">Belongs to the glycosyltransferase 28 family. MurG subfamily.</text>
</comment>
<keyword evidence="4 10" id="KW-0808">Transferase</keyword>
<comment type="subcellular location">
    <subcellularLocation>
        <location evidence="10">Cell membrane</location>
        <topology evidence="10">Peripheral membrane protein</topology>
        <orientation evidence="10">Cytoplasmic side</orientation>
    </subcellularLocation>
</comment>
<keyword evidence="5 10" id="KW-0133">Cell shape</keyword>
<feature type="binding site" evidence="10">
    <location>
        <position position="123"/>
    </location>
    <ligand>
        <name>UDP-N-acetyl-alpha-D-glucosamine</name>
        <dbReference type="ChEBI" id="CHEBI:57705"/>
    </ligand>
</feature>
<feature type="binding site" evidence="10">
    <location>
        <position position="193"/>
    </location>
    <ligand>
        <name>UDP-N-acetyl-alpha-D-glucosamine</name>
        <dbReference type="ChEBI" id="CHEBI:57705"/>
    </ligand>
</feature>
<keyword evidence="7 10" id="KW-0472">Membrane</keyword>
<evidence type="ECO:0000256" key="7">
    <source>
        <dbReference type="ARBA" id="ARBA00023136"/>
    </source>
</evidence>
<organism evidence="13 14">
    <name type="scientific">Candidatus Segetimicrobium genomatis</name>
    <dbReference type="NCBI Taxonomy" id="2569760"/>
    <lineage>
        <taxon>Bacteria</taxon>
        <taxon>Bacillati</taxon>
        <taxon>Candidatus Sysuimicrobiota</taxon>
        <taxon>Candidatus Sysuimicrobiia</taxon>
        <taxon>Candidatus Sysuimicrobiales</taxon>
        <taxon>Candidatus Segetimicrobiaceae</taxon>
        <taxon>Candidatus Segetimicrobium</taxon>
    </lineage>
</organism>
<dbReference type="InterPro" id="IPR007235">
    <property type="entry name" value="Glyco_trans_28_C"/>
</dbReference>
<dbReference type="GO" id="GO:0051301">
    <property type="term" value="P:cell division"/>
    <property type="evidence" value="ECO:0007669"/>
    <property type="project" value="UniProtKB-KW"/>
</dbReference>
<evidence type="ECO:0000259" key="11">
    <source>
        <dbReference type="Pfam" id="PF03033"/>
    </source>
</evidence>
<comment type="caution">
    <text evidence="10">Lacks conserved residue(s) required for the propagation of feature annotation.</text>
</comment>
<dbReference type="InterPro" id="IPR006009">
    <property type="entry name" value="GlcNAc_MurG"/>
</dbReference>
<keyword evidence="3 10" id="KW-0328">Glycosyltransferase</keyword>
<reference evidence="13 14" key="1">
    <citation type="journal article" date="2019" name="Nat. Microbiol.">
        <title>Mediterranean grassland soil C-N compound turnover is dependent on rainfall and depth, and is mediated by genomically divergent microorganisms.</title>
        <authorList>
            <person name="Diamond S."/>
            <person name="Andeer P.F."/>
            <person name="Li Z."/>
            <person name="Crits-Christoph A."/>
            <person name="Burstein D."/>
            <person name="Anantharaman K."/>
            <person name="Lane K.R."/>
            <person name="Thomas B.C."/>
            <person name="Pan C."/>
            <person name="Northen T.R."/>
            <person name="Banfield J.F."/>
        </authorList>
    </citation>
    <scope>NUCLEOTIDE SEQUENCE [LARGE SCALE GENOMIC DNA]</scope>
    <source>
        <strain evidence="13">NP_8</strain>
    </source>
</reference>
<keyword evidence="1 10" id="KW-1003">Cell membrane</keyword>
<evidence type="ECO:0000256" key="4">
    <source>
        <dbReference type="ARBA" id="ARBA00022679"/>
    </source>
</evidence>
<dbReference type="EC" id="2.4.1.227" evidence="10"/>
<dbReference type="GO" id="GO:0009252">
    <property type="term" value="P:peptidoglycan biosynthetic process"/>
    <property type="evidence" value="ECO:0007669"/>
    <property type="project" value="UniProtKB-UniRule"/>
</dbReference>
<feature type="domain" description="Glycosyl transferase family 28 C-terminal" evidence="12">
    <location>
        <begin position="186"/>
        <end position="350"/>
    </location>
</feature>
<proteinExistence type="inferred from homology"/>
<feature type="domain" description="Glycosyltransferase family 28 N-terminal" evidence="11">
    <location>
        <begin position="3"/>
        <end position="138"/>
    </location>
</feature>
<protein>
    <recommendedName>
        <fullName evidence="10">UDP-N-acetylglucosamine--N-acetylmuramyl-(pentapeptide) pyrophosphoryl-undecaprenol N-acetylglucosamine transferase</fullName>
        <ecNumber evidence="10">2.4.1.227</ecNumber>
    </recommendedName>
    <alternativeName>
        <fullName evidence="10">Undecaprenyl-PP-MurNAc-pentapeptide-UDPGlcNAc GlcNAc transferase</fullName>
    </alternativeName>
</protein>
<keyword evidence="9 10" id="KW-0961">Cell wall biogenesis/degradation</keyword>
<dbReference type="SUPFAM" id="SSF53756">
    <property type="entry name" value="UDP-Glycosyltransferase/glycogen phosphorylase"/>
    <property type="match status" value="1"/>
</dbReference>
<dbReference type="PANTHER" id="PTHR21015">
    <property type="entry name" value="UDP-N-ACETYLGLUCOSAMINE--N-ACETYLMURAMYL-(PENTAPEPTIDE) PYROPHOSPHORYL-UNDECAPRENOL N-ACETYLGLUCOSAMINE TRANSFERASE 1"/>
    <property type="match status" value="1"/>
</dbReference>
<dbReference type="GO" id="GO:0008360">
    <property type="term" value="P:regulation of cell shape"/>
    <property type="evidence" value="ECO:0007669"/>
    <property type="project" value="UniProtKB-KW"/>
</dbReference>
<comment type="pathway">
    <text evidence="10">Cell wall biogenesis; peptidoglycan biosynthesis.</text>
</comment>
<dbReference type="UniPathway" id="UPA00219"/>
<dbReference type="GO" id="GO:0051991">
    <property type="term" value="F:UDP-N-acetyl-D-glucosamine:N-acetylmuramoyl-L-alanyl-D-glutamyl-meso-2,6-diaminopimelyl-D-alanyl-D-alanine-diphosphoundecaprenol 4-beta-N-acetylglucosaminlytransferase activity"/>
    <property type="evidence" value="ECO:0007669"/>
    <property type="project" value="RHEA"/>
</dbReference>
<dbReference type="EMBL" id="VBAP01000048">
    <property type="protein sequence ID" value="TMI75001.1"/>
    <property type="molecule type" value="Genomic_DNA"/>
</dbReference>
<evidence type="ECO:0000256" key="3">
    <source>
        <dbReference type="ARBA" id="ARBA00022676"/>
    </source>
</evidence>
<dbReference type="Pfam" id="PF04101">
    <property type="entry name" value="Glyco_tran_28_C"/>
    <property type="match status" value="1"/>
</dbReference>
<evidence type="ECO:0000256" key="10">
    <source>
        <dbReference type="HAMAP-Rule" id="MF_00033"/>
    </source>
</evidence>
<dbReference type="Pfam" id="PF03033">
    <property type="entry name" value="Glyco_transf_28"/>
    <property type="match status" value="1"/>
</dbReference>
<dbReference type="Proteomes" id="UP000318834">
    <property type="component" value="Unassembled WGS sequence"/>
</dbReference>
<comment type="caution">
    <text evidence="13">The sequence shown here is derived from an EMBL/GenBank/DDBJ whole genome shotgun (WGS) entry which is preliminary data.</text>
</comment>
<keyword evidence="6 10" id="KW-0573">Peptidoglycan synthesis</keyword>
<gene>
    <name evidence="10 13" type="primary">murG</name>
    <name evidence="13" type="ORF">E6H05_07170</name>
</gene>
<dbReference type="GO" id="GO:0050511">
    <property type="term" value="F:undecaprenyldiphospho-muramoylpentapeptide beta-N-acetylglucosaminyltransferase activity"/>
    <property type="evidence" value="ECO:0007669"/>
    <property type="project" value="UniProtKB-UniRule"/>
</dbReference>
<dbReference type="GO" id="GO:0005886">
    <property type="term" value="C:plasma membrane"/>
    <property type="evidence" value="ECO:0007669"/>
    <property type="project" value="UniProtKB-SubCell"/>
</dbReference>
<dbReference type="PANTHER" id="PTHR21015:SF22">
    <property type="entry name" value="GLYCOSYLTRANSFERASE"/>
    <property type="match status" value="1"/>
</dbReference>
<feature type="binding site" evidence="10">
    <location>
        <position position="294"/>
    </location>
    <ligand>
        <name>UDP-N-acetyl-alpha-D-glucosamine</name>
        <dbReference type="ChEBI" id="CHEBI:57705"/>
    </ligand>
</feature>
<evidence type="ECO:0000256" key="1">
    <source>
        <dbReference type="ARBA" id="ARBA00022475"/>
    </source>
</evidence>
<feature type="binding site" evidence="10">
    <location>
        <position position="163"/>
    </location>
    <ligand>
        <name>UDP-N-acetyl-alpha-D-glucosamine</name>
        <dbReference type="ChEBI" id="CHEBI:57705"/>
    </ligand>
</feature>
<dbReference type="NCBIfam" id="TIGR01133">
    <property type="entry name" value="murG"/>
    <property type="match status" value="1"/>
</dbReference>
<evidence type="ECO:0000256" key="9">
    <source>
        <dbReference type="ARBA" id="ARBA00023316"/>
    </source>
</evidence>